<gene>
    <name evidence="6 8" type="primary">purN</name>
    <name evidence="8" type="ORF">SK069_09510</name>
</gene>
<feature type="binding site" evidence="6">
    <location>
        <position position="75"/>
    </location>
    <ligand>
        <name>(6R)-10-formyltetrahydrofolate</name>
        <dbReference type="ChEBI" id="CHEBI:195366"/>
    </ligand>
</feature>
<dbReference type="GO" id="GO:0004644">
    <property type="term" value="F:phosphoribosylglycinamide formyltransferase activity"/>
    <property type="evidence" value="ECO:0007669"/>
    <property type="project" value="UniProtKB-EC"/>
</dbReference>
<name>A0ABU4VJG3_9ACTN</name>
<feature type="active site" description="Proton donor" evidence="6">
    <location>
        <position position="119"/>
    </location>
</feature>
<evidence type="ECO:0000256" key="3">
    <source>
        <dbReference type="ARBA" id="ARBA00022755"/>
    </source>
</evidence>
<feature type="site" description="Raises pKa of active site His" evidence="6">
    <location>
        <position position="155"/>
    </location>
</feature>
<dbReference type="CDD" id="cd08645">
    <property type="entry name" value="FMT_core_GART"/>
    <property type="match status" value="1"/>
</dbReference>
<protein>
    <recommendedName>
        <fullName evidence="6">Phosphoribosylglycinamide formyltransferase</fullName>
        <ecNumber evidence="6">2.1.2.2</ecNumber>
    </recommendedName>
    <alternativeName>
        <fullName evidence="6">5'-phosphoribosylglycinamide transformylase</fullName>
    </alternativeName>
    <alternativeName>
        <fullName evidence="6">GAR transformylase</fullName>
        <shortName evidence="6">GART</shortName>
    </alternativeName>
</protein>
<reference evidence="8 9" key="1">
    <citation type="submission" date="2023-11" db="EMBL/GenBank/DDBJ databases">
        <authorList>
            <person name="Xu M."/>
            <person name="Jiang T."/>
        </authorList>
    </citation>
    <scope>NUCLEOTIDE SEQUENCE [LARGE SCALE GENOMIC DNA]</scope>
    <source>
        <strain evidence="8 9">SD</strain>
    </source>
</reference>
<comment type="caution">
    <text evidence="6">Lacks conserved residue(s) required for the propagation of feature annotation.</text>
</comment>
<accession>A0ABU4VJG3</accession>
<evidence type="ECO:0000313" key="8">
    <source>
        <dbReference type="EMBL" id="MDX8151829.1"/>
    </source>
</evidence>
<dbReference type="PROSITE" id="PS00373">
    <property type="entry name" value="GART"/>
    <property type="match status" value="1"/>
</dbReference>
<feature type="binding site" evidence="6">
    <location>
        <begin position="24"/>
        <end position="26"/>
    </location>
    <ligand>
        <name>N(1)-(5-phospho-beta-D-ribosyl)glycinamide</name>
        <dbReference type="ChEBI" id="CHEBI:143788"/>
    </ligand>
</feature>
<feature type="binding site" evidence="6">
    <location>
        <position position="117"/>
    </location>
    <ligand>
        <name>(6R)-10-formyltetrahydrofolate</name>
        <dbReference type="ChEBI" id="CHEBI:195366"/>
    </ligand>
</feature>
<evidence type="ECO:0000256" key="5">
    <source>
        <dbReference type="ARBA" id="ARBA00047664"/>
    </source>
</evidence>
<comment type="pathway">
    <text evidence="1 6">Purine metabolism; IMP biosynthesis via de novo pathway; N(2)-formyl-N(1)-(5-phospho-D-ribosyl)glycinamide from N(1)-(5-phospho-D-ribosyl)glycinamide (10-formyl THF route): step 1/1.</text>
</comment>
<proteinExistence type="inferred from homology"/>
<dbReference type="Gene3D" id="3.40.50.170">
    <property type="entry name" value="Formyl transferase, N-terminal domain"/>
    <property type="match status" value="1"/>
</dbReference>
<dbReference type="InterPro" id="IPR004607">
    <property type="entry name" value="GART"/>
</dbReference>
<dbReference type="RefSeq" id="WP_319953984.1">
    <property type="nucleotide sequence ID" value="NZ_JAXAVX010000004.1"/>
</dbReference>
<dbReference type="EC" id="2.1.2.2" evidence="6"/>
<dbReference type="Pfam" id="PF00551">
    <property type="entry name" value="Formyl_trans_N"/>
    <property type="match status" value="1"/>
</dbReference>
<dbReference type="HAMAP" id="MF_01930">
    <property type="entry name" value="PurN"/>
    <property type="match status" value="1"/>
</dbReference>
<dbReference type="Proteomes" id="UP001277761">
    <property type="component" value="Unassembled WGS sequence"/>
</dbReference>
<dbReference type="SUPFAM" id="SSF53328">
    <property type="entry name" value="Formyltransferase"/>
    <property type="match status" value="1"/>
</dbReference>
<keyword evidence="3 6" id="KW-0658">Purine biosynthesis</keyword>
<dbReference type="PANTHER" id="PTHR43369">
    <property type="entry name" value="PHOSPHORIBOSYLGLYCINAMIDE FORMYLTRANSFERASE"/>
    <property type="match status" value="1"/>
</dbReference>
<evidence type="ECO:0000256" key="2">
    <source>
        <dbReference type="ARBA" id="ARBA00022679"/>
    </source>
</evidence>
<evidence type="ECO:0000256" key="4">
    <source>
        <dbReference type="ARBA" id="ARBA00038440"/>
    </source>
</evidence>
<keyword evidence="9" id="KW-1185">Reference proteome</keyword>
<feature type="domain" description="Formyl transferase N-terminal" evidence="7">
    <location>
        <begin position="15"/>
        <end position="192"/>
    </location>
</feature>
<organism evidence="8 9">
    <name type="scientific">Patulibacter brassicae</name>
    <dbReference type="NCBI Taxonomy" id="1705717"/>
    <lineage>
        <taxon>Bacteria</taxon>
        <taxon>Bacillati</taxon>
        <taxon>Actinomycetota</taxon>
        <taxon>Thermoleophilia</taxon>
        <taxon>Solirubrobacterales</taxon>
        <taxon>Patulibacteraceae</taxon>
        <taxon>Patulibacter</taxon>
    </lineage>
</organism>
<dbReference type="EMBL" id="JAXAVX010000004">
    <property type="protein sequence ID" value="MDX8151829.1"/>
    <property type="molecule type" value="Genomic_DNA"/>
</dbReference>
<comment type="function">
    <text evidence="6">Catalyzes the transfer of a formyl group from 10-formyltetrahydrofolate to 5-phospho-ribosyl-glycinamide (GAR), producing 5-phospho-ribosyl-N-formylglycinamide (FGAR) and tetrahydrofolate.</text>
</comment>
<dbReference type="InterPro" id="IPR001555">
    <property type="entry name" value="GART_AS"/>
</dbReference>
<evidence type="ECO:0000313" key="9">
    <source>
        <dbReference type="Proteomes" id="UP001277761"/>
    </source>
</evidence>
<dbReference type="PANTHER" id="PTHR43369:SF2">
    <property type="entry name" value="PHOSPHORIBOSYLGLYCINAMIDE FORMYLTRANSFERASE"/>
    <property type="match status" value="1"/>
</dbReference>
<comment type="catalytic activity">
    <reaction evidence="5 6">
        <text>N(1)-(5-phospho-beta-D-ribosyl)glycinamide + (6R)-10-formyltetrahydrofolate = N(2)-formyl-N(1)-(5-phospho-beta-D-ribosyl)glycinamide + (6S)-5,6,7,8-tetrahydrofolate + H(+)</text>
        <dbReference type="Rhea" id="RHEA:15053"/>
        <dbReference type="ChEBI" id="CHEBI:15378"/>
        <dbReference type="ChEBI" id="CHEBI:57453"/>
        <dbReference type="ChEBI" id="CHEBI:143788"/>
        <dbReference type="ChEBI" id="CHEBI:147286"/>
        <dbReference type="ChEBI" id="CHEBI:195366"/>
        <dbReference type="EC" id="2.1.2.2"/>
    </reaction>
</comment>
<dbReference type="InterPro" id="IPR036477">
    <property type="entry name" value="Formyl_transf_N_sf"/>
</dbReference>
<comment type="caution">
    <text evidence="8">The sequence shown here is derived from an EMBL/GenBank/DDBJ whole genome shotgun (WGS) entry which is preliminary data.</text>
</comment>
<dbReference type="NCBIfam" id="TIGR00639">
    <property type="entry name" value="PurN"/>
    <property type="match status" value="1"/>
</dbReference>
<sequence length="214" mass="22587">MTGDAAPTPRTMPLRIAVLASGQGTNLQALLDAVHGREAQVVAVAGDRADAPALGRAAAAGIETAAFPRAAHETREERDAAIAAWLVARDVELVVLAGYMAILTPAFLRAFPDRVLNVHPSLLPAFPGIRAIEQAVDHGVRIFGVTVHLVDEGVDTGPIVLQDAVVLPGSPDAAQVHAALQPIEHRLLPEAVRLVARGALRRDPDEPRRVRIDG</sequence>
<keyword evidence="2 6" id="KW-0808">Transferase</keyword>
<evidence type="ECO:0000256" key="1">
    <source>
        <dbReference type="ARBA" id="ARBA00005054"/>
    </source>
</evidence>
<evidence type="ECO:0000259" key="7">
    <source>
        <dbReference type="Pfam" id="PF00551"/>
    </source>
</evidence>
<evidence type="ECO:0000256" key="6">
    <source>
        <dbReference type="HAMAP-Rule" id="MF_01930"/>
    </source>
</evidence>
<dbReference type="InterPro" id="IPR002376">
    <property type="entry name" value="Formyl_transf_N"/>
</dbReference>
<comment type="similarity">
    <text evidence="4 6">Belongs to the GART family.</text>
</comment>